<evidence type="ECO:0000256" key="3">
    <source>
        <dbReference type="ARBA" id="ARBA00022694"/>
    </source>
</evidence>
<comment type="function">
    <text evidence="6">Component of ribonuclease P, a protein complex that generates mature tRNA molecules by cleaving their 5'-ends.</text>
</comment>
<dbReference type="PIRSF" id="PIRSF023803">
    <property type="entry name" value="Ribonuclease_P_prd"/>
    <property type="match status" value="1"/>
</dbReference>
<keyword evidence="2" id="KW-0698">rRNA processing</keyword>
<dbReference type="InterPro" id="IPR002759">
    <property type="entry name" value="Pop5/Rpp14/Rnp2-like"/>
</dbReference>
<dbReference type="SUPFAM" id="SSF160350">
    <property type="entry name" value="Rnp2-like"/>
    <property type="match status" value="1"/>
</dbReference>
<accession>A0A9N6ZG95</accession>
<reference evidence="7" key="1">
    <citation type="submission" date="2021-04" db="EMBL/GenBank/DDBJ databases">
        <authorList>
            <person name="Cornetti L."/>
        </authorList>
    </citation>
    <scope>NUCLEOTIDE SEQUENCE</scope>
</reference>
<evidence type="ECO:0000256" key="2">
    <source>
        <dbReference type="ARBA" id="ARBA00022552"/>
    </source>
</evidence>
<evidence type="ECO:0000313" key="7">
    <source>
        <dbReference type="EMBL" id="CAG4645904.1"/>
    </source>
</evidence>
<dbReference type="EMBL" id="OC989249">
    <property type="protein sequence ID" value="CAG4645904.1"/>
    <property type="molecule type" value="Genomic_DNA"/>
</dbReference>
<evidence type="ECO:0000256" key="5">
    <source>
        <dbReference type="ARBA" id="ARBA00044198"/>
    </source>
</evidence>
<dbReference type="AlphaFoldDB" id="A0A9N6ZG95"/>
<evidence type="ECO:0000256" key="4">
    <source>
        <dbReference type="ARBA" id="ARBA00023242"/>
    </source>
</evidence>
<keyword evidence="3 6" id="KW-0819">tRNA processing</keyword>
<dbReference type="GO" id="GO:0005730">
    <property type="term" value="C:nucleolus"/>
    <property type="evidence" value="ECO:0007669"/>
    <property type="project" value="UniProtKB-SubCell"/>
</dbReference>
<protein>
    <recommendedName>
        <fullName evidence="5 6">Ribonuclease P/MRP protein subunit POP5</fullName>
    </recommendedName>
</protein>
<dbReference type="GO" id="GO:0001682">
    <property type="term" value="P:tRNA 5'-leader removal"/>
    <property type="evidence" value="ECO:0007669"/>
    <property type="project" value="InterPro"/>
</dbReference>
<dbReference type="PANTHER" id="PTHR48414">
    <property type="entry name" value="POP5 HOMOLOG, RIBONUCLEASE P_MRP SUBUNIT"/>
    <property type="match status" value="1"/>
</dbReference>
<proteinExistence type="inferred from homology"/>
<keyword evidence="4 6" id="KW-0539">Nucleus</keyword>
<gene>
    <name evidence="7" type="primary">EOG090X0GYO</name>
</gene>
<dbReference type="InterPro" id="IPR016819">
    <property type="entry name" value="RNase_P/MRP_POP5"/>
</dbReference>
<comment type="subcellular location">
    <subcellularLocation>
        <location evidence="6">Nucleus</location>
        <location evidence="6">Nucleolus</location>
    </subcellularLocation>
</comment>
<comment type="similarity">
    <text evidence="1 6">Belongs to the eukaryotic/archaeal RNase P protein component 2 family.</text>
</comment>
<evidence type="ECO:0000256" key="6">
    <source>
        <dbReference type="PIRNR" id="PIRNR023803"/>
    </source>
</evidence>
<evidence type="ECO:0000256" key="1">
    <source>
        <dbReference type="ARBA" id="ARBA00010800"/>
    </source>
</evidence>
<dbReference type="InterPro" id="IPR038085">
    <property type="entry name" value="Rnp2-like_sf"/>
</dbReference>
<organism evidence="7">
    <name type="scientific">Lynceus sp. MCZ IZ 141354</name>
    <dbReference type="NCBI Taxonomy" id="1930659"/>
    <lineage>
        <taxon>Eukaryota</taxon>
        <taxon>Metazoa</taxon>
        <taxon>Ecdysozoa</taxon>
        <taxon>Arthropoda</taxon>
        <taxon>Crustacea</taxon>
        <taxon>Branchiopoda</taxon>
        <taxon>Diplostraca</taxon>
        <taxon>Laevicaudata</taxon>
        <taxon>Lynceidae</taxon>
        <taxon>Lynceus</taxon>
    </lineage>
</organism>
<dbReference type="GO" id="GO:0030677">
    <property type="term" value="C:ribonuclease P complex"/>
    <property type="evidence" value="ECO:0007669"/>
    <property type="project" value="InterPro"/>
</dbReference>
<dbReference type="Gene3D" id="3.30.70.3250">
    <property type="entry name" value="Ribonuclease P, Pop5 subunit"/>
    <property type="match status" value="1"/>
</dbReference>
<dbReference type="GO" id="GO:0033204">
    <property type="term" value="F:ribonuclease P RNA binding"/>
    <property type="evidence" value="ECO:0007669"/>
    <property type="project" value="InterPro"/>
</dbReference>
<dbReference type="PANTHER" id="PTHR48414:SF1">
    <property type="entry name" value="POP5 HOMOLOG, RIBONUCLEASE P_MRP SUBUNIT"/>
    <property type="match status" value="1"/>
</dbReference>
<dbReference type="GO" id="GO:0006364">
    <property type="term" value="P:rRNA processing"/>
    <property type="evidence" value="ECO:0007669"/>
    <property type="project" value="UniProtKB-KW"/>
</dbReference>
<sequence>MNCKCSIAKRMEQTSRRYFVVEVHPASQHNEHEPYLLKELDLYHAILDAVEELHGEYGVAAIKSGFQAKYCNEITRVAIIRARHGPHRLVGSSLNLVTTIGKRPIMLQTLYIGATIVKCYHFLKKHQQQTLNRLVSKYRNNPKKKEEFEKAMTEIKHLDAMELRVEK</sequence>
<name>A0A9N6ZG95_9CRUS</name>
<dbReference type="Pfam" id="PF01900">
    <property type="entry name" value="RNase_P_Rpp14"/>
    <property type="match status" value="1"/>
</dbReference>